<dbReference type="GO" id="GO:0005802">
    <property type="term" value="C:trans-Golgi network"/>
    <property type="evidence" value="ECO:0007669"/>
    <property type="project" value="TreeGrafter"/>
</dbReference>
<dbReference type="SMART" id="SM00160">
    <property type="entry name" value="RanBD"/>
    <property type="match status" value="1"/>
</dbReference>
<comment type="subcellular location">
    <subcellularLocation>
        <location evidence="1">Membrane</location>
        <topology evidence="1">Multi-pass membrane protein</topology>
    </subcellularLocation>
</comment>
<reference evidence="9 10" key="1">
    <citation type="journal article" date="2016" name="Genome Biol. Evol.">
        <title>Divergent and convergent evolution of fungal pathogenicity.</title>
        <authorList>
            <person name="Shang Y."/>
            <person name="Xiao G."/>
            <person name="Zheng P."/>
            <person name="Cen K."/>
            <person name="Zhan S."/>
            <person name="Wang C."/>
        </authorList>
    </citation>
    <scope>NUCLEOTIDE SEQUENCE [LARGE SCALE GENOMIC DNA]</scope>
    <source>
        <strain evidence="9 10">RCEF 1005</strain>
    </source>
</reference>
<feature type="compositionally biased region" description="Basic and acidic residues" evidence="6">
    <location>
        <begin position="384"/>
        <end position="397"/>
    </location>
</feature>
<accession>A0A168JSL7</accession>
<feature type="region of interest" description="Disordered" evidence="6">
    <location>
        <begin position="365"/>
        <end position="713"/>
    </location>
</feature>
<dbReference type="OrthoDB" id="411251at2759"/>
<feature type="compositionally biased region" description="Basic and acidic residues" evidence="6">
    <location>
        <begin position="513"/>
        <end position="534"/>
    </location>
</feature>
<evidence type="ECO:0000256" key="3">
    <source>
        <dbReference type="ARBA" id="ARBA00022692"/>
    </source>
</evidence>
<feature type="transmembrane region" description="Helical" evidence="7">
    <location>
        <begin position="160"/>
        <end position="178"/>
    </location>
</feature>
<feature type="region of interest" description="Disordered" evidence="6">
    <location>
        <begin position="1"/>
        <end position="55"/>
    </location>
</feature>
<organism evidence="9 10">
    <name type="scientific">Akanthomyces lecanii RCEF 1005</name>
    <dbReference type="NCBI Taxonomy" id="1081108"/>
    <lineage>
        <taxon>Eukaryota</taxon>
        <taxon>Fungi</taxon>
        <taxon>Dikarya</taxon>
        <taxon>Ascomycota</taxon>
        <taxon>Pezizomycotina</taxon>
        <taxon>Sordariomycetes</taxon>
        <taxon>Hypocreomycetidae</taxon>
        <taxon>Hypocreales</taxon>
        <taxon>Cordycipitaceae</taxon>
        <taxon>Akanthomyces</taxon>
        <taxon>Cordyceps confragosa</taxon>
    </lineage>
</organism>
<gene>
    <name evidence="9" type="ORF">LEL_00368</name>
</gene>
<evidence type="ECO:0000259" key="8">
    <source>
        <dbReference type="PROSITE" id="PS50196"/>
    </source>
</evidence>
<feature type="compositionally biased region" description="Polar residues" evidence="6">
    <location>
        <begin position="652"/>
        <end position="667"/>
    </location>
</feature>
<evidence type="ECO:0000256" key="6">
    <source>
        <dbReference type="SAM" id="MobiDB-lite"/>
    </source>
</evidence>
<evidence type="ECO:0000313" key="9">
    <source>
        <dbReference type="EMBL" id="OAA80823.1"/>
    </source>
</evidence>
<dbReference type="PROSITE" id="PS50196">
    <property type="entry name" value="RANBD1"/>
    <property type="match status" value="1"/>
</dbReference>
<feature type="domain" description="RanBD1" evidence="8">
    <location>
        <begin position="718"/>
        <end position="868"/>
    </location>
</feature>
<evidence type="ECO:0000256" key="5">
    <source>
        <dbReference type="ARBA" id="ARBA00023136"/>
    </source>
</evidence>
<dbReference type="SUPFAM" id="SSF50729">
    <property type="entry name" value="PH domain-like"/>
    <property type="match status" value="1"/>
</dbReference>
<keyword evidence="5 7" id="KW-0472">Membrane</keyword>
<evidence type="ECO:0000256" key="4">
    <source>
        <dbReference type="ARBA" id="ARBA00022989"/>
    </source>
</evidence>
<feature type="compositionally biased region" description="Acidic residues" evidence="6">
    <location>
        <begin position="13"/>
        <end position="31"/>
    </location>
</feature>
<feature type="transmembrane region" description="Helical" evidence="7">
    <location>
        <begin position="185"/>
        <end position="208"/>
    </location>
</feature>
<dbReference type="Pfam" id="PF04893">
    <property type="entry name" value="Yip1"/>
    <property type="match status" value="1"/>
</dbReference>
<comment type="similarity">
    <text evidence="2">Belongs to the YIP1 family.</text>
</comment>
<feature type="transmembrane region" description="Helical" evidence="7">
    <location>
        <begin position="247"/>
        <end position="269"/>
    </location>
</feature>
<dbReference type="Pfam" id="PF00638">
    <property type="entry name" value="Ran_BP1"/>
    <property type="match status" value="1"/>
</dbReference>
<dbReference type="InterPro" id="IPR011993">
    <property type="entry name" value="PH-like_dom_sf"/>
</dbReference>
<feature type="compositionally biased region" description="Basic and acidic residues" evidence="6">
    <location>
        <begin position="464"/>
        <end position="483"/>
    </location>
</feature>
<keyword evidence="4 7" id="KW-1133">Transmembrane helix</keyword>
<evidence type="ECO:0000313" key="10">
    <source>
        <dbReference type="Proteomes" id="UP000076881"/>
    </source>
</evidence>
<comment type="caution">
    <text evidence="9">The sequence shown here is derived from an EMBL/GenBank/DDBJ whole genome shotgun (WGS) entry which is preliminary data.</text>
</comment>
<dbReference type="STRING" id="1081108.A0A168JSL7"/>
<feature type="compositionally biased region" description="Polar residues" evidence="6">
    <location>
        <begin position="36"/>
        <end position="51"/>
    </location>
</feature>
<dbReference type="GO" id="GO:0006888">
    <property type="term" value="P:endoplasmic reticulum to Golgi vesicle-mediated transport"/>
    <property type="evidence" value="ECO:0007669"/>
    <property type="project" value="InterPro"/>
</dbReference>
<dbReference type="PANTHER" id="PTHR21236">
    <property type="entry name" value="GOLGI MEMBRANE PROTEIN YIP1"/>
    <property type="match status" value="1"/>
</dbReference>
<feature type="compositionally biased region" description="Basic and acidic residues" evidence="6">
    <location>
        <begin position="442"/>
        <end position="457"/>
    </location>
</feature>
<feature type="compositionally biased region" description="Low complexity" evidence="6">
    <location>
        <begin position="554"/>
        <end position="569"/>
    </location>
</feature>
<proteinExistence type="inferred from homology"/>
<feature type="transmembrane region" description="Helical" evidence="7">
    <location>
        <begin position="214"/>
        <end position="235"/>
    </location>
</feature>
<evidence type="ECO:0000256" key="1">
    <source>
        <dbReference type="ARBA" id="ARBA00004141"/>
    </source>
</evidence>
<dbReference type="InterPro" id="IPR006977">
    <property type="entry name" value="Yip1_dom"/>
</dbReference>
<evidence type="ECO:0000256" key="7">
    <source>
        <dbReference type="SAM" id="Phobius"/>
    </source>
</evidence>
<dbReference type="Proteomes" id="UP000076881">
    <property type="component" value="Unassembled WGS sequence"/>
</dbReference>
<keyword evidence="3 7" id="KW-0812">Transmembrane</keyword>
<dbReference type="GO" id="GO:0016020">
    <property type="term" value="C:membrane"/>
    <property type="evidence" value="ECO:0007669"/>
    <property type="project" value="UniProtKB-SubCell"/>
</dbReference>
<sequence length="869" mass="93771">MSAAKGHYTNPTVDDDDLIDPDDADLNDFDDPLAPSSSRAPLTGNIGSSSRPLDESYLTARIPGEDRSASQSTIDESVWDTVRRDLLAVWAKLREVLYPRYLLGGTMFDGAGGFRGAYSNIRGAGITGTREELTGLASRVMDPEALLGSSLSPGLRDWDLWGPLIFCLLLSVLLSFSARPEQKDAVFSGVFAMIWLGEAVVTLQIRLLGGSISFAQSVCIIGYTLFPLVIAALLSALHLHWIPRIPIFIFLILWSLAAGVSILGGSGVVQNRLSIALYPLFIFYVGLGRDELTGSFVPEPDTCFAATIPHTGQSFLRLFLLARHLPDTVGNLRTTVIRFALHVDNWNQARREAWYILNLTGMAEETKPASPNNDMPPTSAPEDADTRAARRELKQHSISDPVAEGPNDDDGRPETPADDDVTEERNNELKEQLSSPKKKRGHDQLDPIKDEEPKDNDSVVSADSAKDRASRSEPEKKRHRDTDGDADSADEVNFSSYNNNLSRRLMNLVQTKPDQDESKTEPKSDLKTEPKSDLKTATQEDNPEVTKKEPPQTSASAFAASGFGKLAAGTSPFAGLGGTTGSAFGSPGKAPLGSFASSKKTEAQSLASAPKLSFGGATDASPFASAPPRTNGFGGGLGGSGFGSASGVKPLSSFSSGASKPFQTQKSAKPFGAPDSDAEEDGDEDNVDEEEGNSGADKDRDVLSEKDDDKSKVKLHKVDVDDGEAREITILSVRAKMFVHENDAWKERGAGMLKINAPKSCVEFDDNNVVVPGSFDASALDEEDGDEESAKVVRLLMRQDQTHRVILNTAIISAMKFQEKTSLKSTSILFTAFTGDSATPMLVTMRMTAANAKLFQAEVESIQRELQNR</sequence>
<feature type="compositionally biased region" description="Acidic residues" evidence="6">
    <location>
        <begin position="676"/>
        <end position="692"/>
    </location>
</feature>
<keyword evidence="10" id="KW-1185">Reference proteome</keyword>
<dbReference type="InterPro" id="IPR000156">
    <property type="entry name" value="Ran_bind_dom"/>
</dbReference>
<dbReference type="AlphaFoldDB" id="A0A168JSL7"/>
<evidence type="ECO:0000256" key="2">
    <source>
        <dbReference type="ARBA" id="ARBA00010596"/>
    </source>
</evidence>
<dbReference type="InterPro" id="IPR045231">
    <property type="entry name" value="Yip1/4-like"/>
</dbReference>
<name>A0A168JSL7_CORDF</name>
<protein>
    <submittedName>
        <fullName evidence="9">Yip1 domain protein</fullName>
    </submittedName>
</protein>
<feature type="compositionally biased region" description="Basic and acidic residues" evidence="6">
    <location>
        <begin position="696"/>
        <end position="713"/>
    </location>
</feature>
<feature type="compositionally biased region" description="Polar residues" evidence="6">
    <location>
        <begin position="493"/>
        <end position="512"/>
    </location>
</feature>
<dbReference type="PANTHER" id="PTHR21236:SF1">
    <property type="entry name" value="PROTEIN YIPF6"/>
    <property type="match status" value="1"/>
</dbReference>
<dbReference type="Gene3D" id="2.30.29.30">
    <property type="entry name" value="Pleckstrin-homology domain (PH domain)/Phosphotyrosine-binding domain (PTB)"/>
    <property type="match status" value="1"/>
</dbReference>
<feature type="compositionally biased region" description="Gly residues" evidence="6">
    <location>
        <begin position="632"/>
        <end position="644"/>
    </location>
</feature>
<dbReference type="EMBL" id="AZHF01000001">
    <property type="protein sequence ID" value="OAA80823.1"/>
    <property type="molecule type" value="Genomic_DNA"/>
</dbReference>
<feature type="compositionally biased region" description="Polar residues" evidence="6">
    <location>
        <begin position="595"/>
        <end position="607"/>
    </location>
</feature>